<dbReference type="PANTHER" id="PTHR28165:SF1">
    <property type="entry name" value="NON-CLASSICAL EXPORT PROTEIN 2-RELATED"/>
    <property type="match status" value="1"/>
</dbReference>
<keyword evidence="8" id="KW-1185">Reference proteome</keyword>
<dbReference type="GO" id="GO:0070941">
    <property type="term" value="P:eisosome assembly"/>
    <property type="evidence" value="ECO:0007669"/>
    <property type="project" value="TreeGrafter"/>
</dbReference>
<comment type="caution">
    <text evidence="7">The sequence shown here is derived from an EMBL/GenBank/DDBJ whole genome shotgun (WGS) entry which is preliminary data.</text>
</comment>
<feature type="domain" description="MARVEL" evidence="6">
    <location>
        <begin position="7"/>
        <end position="144"/>
    </location>
</feature>
<keyword evidence="4 5" id="KW-0472">Membrane</keyword>
<dbReference type="InterPro" id="IPR008253">
    <property type="entry name" value="Marvel"/>
</dbReference>
<feature type="transmembrane region" description="Helical" evidence="5">
    <location>
        <begin position="66"/>
        <end position="90"/>
    </location>
</feature>
<evidence type="ECO:0000313" key="8">
    <source>
        <dbReference type="Proteomes" id="UP000813385"/>
    </source>
</evidence>
<evidence type="ECO:0000256" key="4">
    <source>
        <dbReference type="ARBA" id="ARBA00023136"/>
    </source>
</evidence>
<sequence>MLEGILRTGLRASQFLWTLLITALIGNVIALNINGHMAGINFAMFVAVLSWLAMFYGLAASIISSIAIPIVMLALDGLATLFTFISAVVLSARLGVVNCGNAERRGLGWIAYGAADTEKRCREIQASTVFMWFLFISFAATLVLTFLDFRRSGSSMRSSRPNMAQVGV</sequence>
<feature type="transmembrane region" description="Helical" evidence="5">
    <location>
        <begin position="39"/>
        <end position="59"/>
    </location>
</feature>
<dbReference type="InterPro" id="IPR052649">
    <property type="entry name" value="NCE102-like"/>
</dbReference>
<dbReference type="GO" id="GO:0032126">
    <property type="term" value="C:eisosome"/>
    <property type="evidence" value="ECO:0007669"/>
    <property type="project" value="TreeGrafter"/>
</dbReference>
<keyword evidence="3 5" id="KW-1133">Transmembrane helix</keyword>
<dbReference type="EMBL" id="JAGPXD010000004">
    <property type="protein sequence ID" value="KAH7358108.1"/>
    <property type="molecule type" value="Genomic_DNA"/>
</dbReference>
<feature type="transmembrane region" description="Helical" evidence="5">
    <location>
        <begin position="129"/>
        <end position="149"/>
    </location>
</feature>
<evidence type="ECO:0000256" key="5">
    <source>
        <dbReference type="SAM" id="Phobius"/>
    </source>
</evidence>
<feature type="transmembrane region" description="Helical" evidence="5">
    <location>
        <begin position="12"/>
        <end position="33"/>
    </location>
</feature>
<dbReference type="AlphaFoldDB" id="A0A8K0TGN1"/>
<dbReference type="GO" id="GO:0072659">
    <property type="term" value="P:protein localization to plasma membrane"/>
    <property type="evidence" value="ECO:0007669"/>
    <property type="project" value="TreeGrafter"/>
</dbReference>
<dbReference type="Proteomes" id="UP000813385">
    <property type="component" value="Unassembled WGS sequence"/>
</dbReference>
<comment type="subcellular location">
    <subcellularLocation>
        <location evidence="1">Membrane</location>
        <topology evidence="1">Multi-pass membrane protein</topology>
    </subcellularLocation>
</comment>
<dbReference type="PANTHER" id="PTHR28165">
    <property type="entry name" value="NON-CLASSICAL EXPORT PROTEIN 2-RELATED"/>
    <property type="match status" value="1"/>
</dbReference>
<evidence type="ECO:0000313" key="7">
    <source>
        <dbReference type="EMBL" id="KAH7358108.1"/>
    </source>
</evidence>
<reference evidence="7" key="1">
    <citation type="journal article" date="2021" name="Nat. Commun.">
        <title>Genetic determinants of endophytism in the Arabidopsis root mycobiome.</title>
        <authorList>
            <person name="Mesny F."/>
            <person name="Miyauchi S."/>
            <person name="Thiergart T."/>
            <person name="Pickel B."/>
            <person name="Atanasova L."/>
            <person name="Karlsson M."/>
            <person name="Huettel B."/>
            <person name="Barry K.W."/>
            <person name="Haridas S."/>
            <person name="Chen C."/>
            <person name="Bauer D."/>
            <person name="Andreopoulos W."/>
            <person name="Pangilinan J."/>
            <person name="LaButti K."/>
            <person name="Riley R."/>
            <person name="Lipzen A."/>
            <person name="Clum A."/>
            <person name="Drula E."/>
            <person name="Henrissat B."/>
            <person name="Kohler A."/>
            <person name="Grigoriev I.V."/>
            <person name="Martin F.M."/>
            <person name="Hacquard S."/>
        </authorList>
    </citation>
    <scope>NUCLEOTIDE SEQUENCE</scope>
    <source>
        <strain evidence="7">MPI-CAGE-AT-0016</strain>
    </source>
</reference>
<evidence type="ECO:0000256" key="2">
    <source>
        <dbReference type="ARBA" id="ARBA00022692"/>
    </source>
</evidence>
<dbReference type="Pfam" id="PF01284">
    <property type="entry name" value="MARVEL"/>
    <property type="match status" value="1"/>
</dbReference>
<dbReference type="GO" id="GO:0005886">
    <property type="term" value="C:plasma membrane"/>
    <property type="evidence" value="ECO:0007669"/>
    <property type="project" value="TreeGrafter"/>
</dbReference>
<gene>
    <name evidence="7" type="ORF">B0T11DRAFT_99811</name>
</gene>
<protein>
    <submittedName>
        <fullName evidence="7">Marvel domain-containing protein</fullName>
    </submittedName>
</protein>
<organism evidence="7 8">
    <name type="scientific">Plectosphaerella cucumerina</name>
    <dbReference type="NCBI Taxonomy" id="40658"/>
    <lineage>
        <taxon>Eukaryota</taxon>
        <taxon>Fungi</taxon>
        <taxon>Dikarya</taxon>
        <taxon>Ascomycota</taxon>
        <taxon>Pezizomycotina</taxon>
        <taxon>Sordariomycetes</taxon>
        <taxon>Hypocreomycetidae</taxon>
        <taxon>Glomerellales</taxon>
        <taxon>Plectosphaerellaceae</taxon>
        <taxon>Plectosphaerella</taxon>
    </lineage>
</organism>
<accession>A0A8K0TGN1</accession>
<keyword evidence="2 5" id="KW-0812">Transmembrane</keyword>
<evidence type="ECO:0000259" key="6">
    <source>
        <dbReference type="Pfam" id="PF01284"/>
    </source>
</evidence>
<dbReference type="OrthoDB" id="5423111at2759"/>
<evidence type="ECO:0000256" key="1">
    <source>
        <dbReference type="ARBA" id="ARBA00004141"/>
    </source>
</evidence>
<name>A0A8K0TGN1_9PEZI</name>
<evidence type="ECO:0000256" key="3">
    <source>
        <dbReference type="ARBA" id="ARBA00022989"/>
    </source>
</evidence>
<proteinExistence type="predicted"/>